<accession>U4LSC4</accession>
<evidence type="ECO:0000313" key="1">
    <source>
        <dbReference type="EMBL" id="CCX32240.1"/>
    </source>
</evidence>
<sequence>MLCIGQTTYLYGLTLTFCDLKNSRG</sequence>
<gene>
    <name evidence="1" type="ORF">PCON_12582</name>
</gene>
<organism evidence="1 2">
    <name type="scientific">Pyronema omphalodes (strain CBS 100304)</name>
    <name type="common">Pyronema confluens</name>
    <dbReference type="NCBI Taxonomy" id="1076935"/>
    <lineage>
        <taxon>Eukaryota</taxon>
        <taxon>Fungi</taxon>
        <taxon>Dikarya</taxon>
        <taxon>Ascomycota</taxon>
        <taxon>Pezizomycotina</taxon>
        <taxon>Pezizomycetes</taxon>
        <taxon>Pezizales</taxon>
        <taxon>Pyronemataceae</taxon>
        <taxon>Pyronema</taxon>
    </lineage>
</organism>
<dbReference type="Proteomes" id="UP000018144">
    <property type="component" value="Unassembled WGS sequence"/>
</dbReference>
<evidence type="ECO:0000313" key="2">
    <source>
        <dbReference type="Proteomes" id="UP000018144"/>
    </source>
</evidence>
<proteinExistence type="predicted"/>
<reference evidence="1 2" key="1">
    <citation type="journal article" date="2013" name="PLoS Genet.">
        <title>The genome and development-dependent transcriptomes of Pyronema confluens: a window into fungal evolution.</title>
        <authorList>
            <person name="Traeger S."/>
            <person name="Altegoer F."/>
            <person name="Freitag M."/>
            <person name="Gabaldon T."/>
            <person name="Kempken F."/>
            <person name="Kumar A."/>
            <person name="Marcet-Houben M."/>
            <person name="Poggeler S."/>
            <person name="Stajich J.E."/>
            <person name="Nowrousian M."/>
        </authorList>
    </citation>
    <scope>NUCLEOTIDE SEQUENCE [LARGE SCALE GENOMIC DNA]</scope>
    <source>
        <strain evidence="2">CBS 100304</strain>
        <tissue evidence="1">Vegetative mycelium</tissue>
    </source>
</reference>
<keyword evidence="2" id="KW-1185">Reference proteome</keyword>
<protein>
    <submittedName>
        <fullName evidence="1">Uncharacterized protein</fullName>
    </submittedName>
</protein>
<dbReference type="EMBL" id="HF935745">
    <property type="protein sequence ID" value="CCX32240.1"/>
    <property type="molecule type" value="Genomic_DNA"/>
</dbReference>
<name>U4LSC4_PYROM</name>
<dbReference type="AlphaFoldDB" id="U4LSC4"/>